<evidence type="ECO:0000313" key="2">
    <source>
        <dbReference type="Proteomes" id="UP000739411"/>
    </source>
</evidence>
<sequence>MLLQTLSDAQGVLSDKLANLGEAIKISQQGNEKVLELSGYLFRRTHT</sequence>
<protein>
    <submittedName>
        <fullName evidence="1">Uncharacterized protein</fullName>
    </submittedName>
</protein>
<proteinExistence type="predicted"/>
<accession>A0A935K8M6</accession>
<dbReference type="EMBL" id="JADJMS010000052">
    <property type="protein sequence ID" value="MBK7417537.1"/>
    <property type="molecule type" value="Genomic_DNA"/>
</dbReference>
<name>A0A935K8M6_9RHOO</name>
<dbReference type="Proteomes" id="UP000739411">
    <property type="component" value="Unassembled WGS sequence"/>
</dbReference>
<organism evidence="1 2">
    <name type="scientific">Candidatus Dechloromonas phosphorivorans</name>
    <dbReference type="NCBI Taxonomy" id="2899244"/>
    <lineage>
        <taxon>Bacteria</taxon>
        <taxon>Pseudomonadati</taxon>
        <taxon>Pseudomonadota</taxon>
        <taxon>Betaproteobacteria</taxon>
        <taxon>Rhodocyclales</taxon>
        <taxon>Azonexaceae</taxon>
        <taxon>Dechloromonas</taxon>
    </lineage>
</organism>
<comment type="caution">
    <text evidence="1">The sequence shown here is derived from an EMBL/GenBank/DDBJ whole genome shotgun (WGS) entry which is preliminary data.</text>
</comment>
<gene>
    <name evidence="1" type="ORF">IPJ38_23105</name>
</gene>
<dbReference type="AlphaFoldDB" id="A0A935K8M6"/>
<reference evidence="1 2" key="1">
    <citation type="submission" date="2020-10" db="EMBL/GenBank/DDBJ databases">
        <title>Connecting structure to function with the recovery of over 1000 high-quality activated sludge metagenome-assembled genomes encoding full-length rRNA genes using long-read sequencing.</title>
        <authorList>
            <person name="Singleton C.M."/>
            <person name="Petriglieri F."/>
            <person name="Kristensen J.M."/>
            <person name="Kirkegaard R.H."/>
            <person name="Michaelsen T.Y."/>
            <person name="Andersen M.H."/>
            <person name="Karst S.M."/>
            <person name="Dueholm M.S."/>
            <person name="Nielsen P.H."/>
            <person name="Albertsen M."/>
        </authorList>
    </citation>
    <scope>NUCLEOTIDE SEQUENCE [LARGE SCALE GENOMIC DNA]</scope>
    <source>
        <strain evidence="1">EsbW_18-Q3-R4-48_BATAC.463</strain>
    </source>
</reference>
<evidence type="ECO:0000313" key="1">
    <source>
        <dbReference type="EMBL" id="MBK7417537.1"/>
    </source>
</evidence>